<proteinExistence type="predicted"/>
<dbReference type="Pfam" id="PF00018">
    <property type="entry name" value="SH3_1"/>
    <property type="match status" value="1"/>
</dbReference>
<evidence type="ECO:0000313" key="9">
    <source>
        <dbReference type="EMBL" id="CAC5360252.1"/>
    </source>
</evidence>
<name>A0A6J8A317_MYTCO</name>
<dbReference type="AlphaFoldDB" id="A0A6J8A317"/>
<dbReference type="Proteomes" id="UP000507470">
    <property type="component" value="Unassembled WGS sequence"/>
</dbReference>
<reference evidence="9 10" key="1">
    <citation type="submission" date="2020-06" db="EMBL/GenBank/DDBJ databases">
        <authorList>
            <person name="Li R."/>
            <person name="Bekaert M."/>
        </authorList>
    </citation>
    <scope>NUCLEOTIDE SEQUENCE [LARGE SCALE GENOMIC DNA]</scope>
    <source>
        <strain evidence="10">wild</strain>
    </source>
</reference>
<evidence type="ECO:0000256" key="7">
    <source>
        <dbReference type="SAM" id="MobiDB-lite"/>
    </source>
</evidence>
<dbReference type="InterPro" id="IPR036028">
    <property type="entry name" value="SH3-like_dom_sf"/>
</dbReference>
<protein>
    <submittedName>
        <fullName evidence="9">ITSN</fullName>
    </submittedName>
</protein>
<feature type="compositionally biased region" description="Polar residues" evidence="7">
    <location>
        <begin position="179"/>
        <end position="188"/>
    </location>
</feature>
<accession>A0A6J8A317</accession>
<keyword evidence="4" id="KW-0862">Zinc</keyword>
<dbReference type="SUPFAM" id="SSF50044">
    <property type="entry name" value="SH3-domain"/>
    <property type="match status" value="1"/>
</dbReference>
<dbReference type="PROSITE" id="PS01358">
    <property type="entry name" value="ZF_RANBP2_1"/>
    <property type="match status" value="1"/>
</dbReference>
<keyword evidence="2" id="KW-0479">Metal-binding</keyword>
<feature type="domain" description="RanBP2-type" evidence="8">
    <location>
        <begin position="1"/>
        <end position="27"/>
    </location>
</feature>
<dbReference type="Gene3D" id="2.30.30.40">
    <property type="entry name" value="SH3 Domains"/>
    <property type="match status" value="1"/>
</dbReference>
<evidence type="ECO:0000259" key="8">
    <source>
        <dbReference type="PROSITE" id="PS50199"/>
    </source>
</evidence>
<evidence type="ECO:0000313" key="10">
    <source>
        <dbReference type="Proteomes" id="UP000507470"/>
    </source>
</evidence>
<evidence type="ECO:0000256" key="5">
    <source>
        <dbReference type="PROSITE-ProRule" id="PRU00322"/>
    </source>
</evidence>
<gene>
    <name evidence="9" type="ORF">MCOR_2797</name>
</gene>
<evidence type="ECO:0000256" key="3">
    <source>
        <dbReference type="ARBA" id="ARBA00022771"/>
    </source>
</evidence>
<dbReference type="InterPro" id="IPR001876">
    <property type="entry name" value="Znf_RanBP2"/>
</dbReference>
<dbReference type="GO" id="GO:0008270">
    <property type="term" value="F:zinc ion binding"/>
    <property type="evidence" value="ECO:0007669"/>
    <property type="project" value="UniProtKB-KW"/>
</dbReference>
<dbReference type="EMBL" id="CACVKT020000553">
    <property type="protein sequence ID" value="CAC5360252.1"/>
    <property type="molecule type" value="Genomic_DNA"/>
</dbReference>
<keyword evidence="10" id="KW-1185">Reference proteome</keyword>
<dbReference type="OrthoDB" id="28357at2759"/>
<keyword evidence="3 5" id="KW-0863">Zinc-finger</keyword>
<dbReference type="InterPro" id="IPR001452">
    <property type="entry name" value="SH3_domain"/>
</dbReference>
<dbReference type="PROSITE" id="PS50199">
    <property type="entry name" value="ZF_RANBP2_2"/>
    <property type="match status" value="1"/>
</dbReference>
<evidence type="ECO:0000256" key="2">
    <source>
        <dbReference type="ARBA" id="ARBA00022723"/>
    </source>
</evidence>
<evidence type="ECO:0000256" key="6">
    <source>
        <dbReference type="SAM" id="Coils"/>
    </source>
</evidence>
<evidence type="ECO:0000256" key="1">
    <source>
        <dbReference type="ARBA" id="ARBA00022443"/>
    </source>
</evidence>
<organism evidence="9 10">
    <name type="scientific">Mytilus coruscus</name>
    <name type="common">Sea mussel</name>
    <dbReference type="NCBI Taxonomy" id="42192"/>
    <lineage>
        <taxon>Eukaryota</taxon>
        <taxon>Metazoa</taxon>
        <taxon>Spiralia</taxon>
        <taxon>Lophotrochozoa</taxon>
        <taxon>Mollusca</taxon>
        <taxon>Bivalvia</taxon>
        <taxon>Autobranchia</taxon>
        <taxon>Pteriomorphia</taxon>
        <taxon>Mytilida</taxon>
        <taxon>Mytiloidea</taxon>
        <taxon>Mytilidae</taxon>
        <taxon>Mytilinae</taxon>
        <taxon>Mytilus</taxon>
    </lineage>
</organism>
<keyword evidence="6" id="KW-0175">Coiled coil</keyword>
<evidence type="ECO:0000256" key="4">
    <source>
        <dbReference type="ARBA" id="ARBA00022833"/>
    </source>
</evidence>
<sequence length="256" mass="29196">MWVCDVCYCQNQERDEECTECKNDRDCKKDEGWKVVTAFDAFCHEGPTKQLFLKHGEVISVAKRNNSDWWCGFRNNEWGWFPKLHVVRTRKSHEISIKSNETQSAIKEADSSSTDENFVAIPAEDSEYEEFESVLDISIPRTSTPPPQDEEITSGASILALTFPDSVSQTLVTPGPSGIRTSSSSKMNSKPEKRKKTVDDIYEIQHKVFEKELIKQDKEIEKLNLQIELLNNLRRNSSLPGSPSVNQLLLNSLLHM</sequence>
<keyword evidence="1" id="KW-0728">SH3 domain</keyword>
<feature type="region of interest" description="Disordered" evidence="7">
    <location>
        <begin position="172"/>
        <end position="194"/>
    </location>
</feature>
<feature type="coiled-coil region" evidence="6">
    <location>
        <begin position="206"/>
        <end position="233"/>
    </location>
</feature>